<dbReference type="InterPro" id="IPR036514">
    <property type="entry name" value="SGNH_hydro_sf"/>
</dbReference>
<sequence>MKNVRVIFVGDELVAGYGDARALGWTGRVMARTLTDPPLMSFNLAVPGETTAELAQRWEEEVERRLDPEVECRLVIGLGSHDVEASSSLARTRLHLANLLDSAARLRLEPFVVGPPPRPGVRPWALEELSDAYADVTTRRGFRYVDTFHPLENHEQWNTDMELSGGYTPRQAGYGLMAWLVLHNGWHTWLGVRSANSTEQ</sequence>
<reference evidence="3" key="2">
    <citation type="submission" date="2016-10" db="EMBL/GenBank/DDBJ databases">
        <authorList>
            <person name="de Groot N.N."/>
        </authorList>
    </citation>
    <scope>NUCLEOTIDE SEQUENCE [LARGE SCALE GENOMIC DNA]</scope>
    <source>
        <strain evidence="3">DSM 20639</strain>
    </source>
</reference>
<reference evidence="2" key="4">
    <citation type="submission" date="2023-10" db="EMBL/GenBank/DDBJ databases">
        <title>Whole Genome based description of the genera Actinobaculum and Actinotignum reveals a complex phylogenetic relationship within the species included in the genus Actinotignum.</title>
        <authorList>
            <person name="Jensen C.S."/>
            <person name="Dargis R."/>
            <person name="Kemp M."/>
            <person name="Christensen J.J."/>
        </authorList>
    </citation>
    <scope>NUCLEOTIDE SEQUENCE</scope>
    <source>
        <strain evidence="2">Actinobaculum_suis_CCUG19206T</strain>
    </source>
</reference>
<evidence type="ECO:0000313" key="6">
    <source>
        <dbReference type="Proteomes" id="UP000269974"/>
    </source>
</evidence>
<dbReference type="EMBL" id="UYIO01000001">
    <property type="protein sequence ID" value="VDG77081.1"/>
    <property type="molecule type" value="Genomic_DNA"/>
</dbReference>
<reference evidence="5" key="1">
    <citation type="submission" date="2016-10" db="EMBL/GenBank/DDBJ databases">
        <authorList>
            <person name="Varghese N."/>
        </authorList>
    </citation>
    <scope>NUCLEOTIDE SEQUENCE [LARGE SCALE GENOMIC DNA]</scope>
    <source>
        <strain evidence="5">DSM 20639</strain>
    </source>
</reference>
<dbReference type="RefSeq" id="WP_083330080.1">
    <property type="nucleotide sequence ID" value="NZ_FNAU01000007.1"/>
</dbReference>
<evidence type="ECO:0000313" key="3">
    <source>
        <dbReference type="EMBL" id="SDE37185.1"/>
    </source>
</evidence>
<dbReference type="EMBL" id="JAWNFU010000001">
    <property type="protein sequence ID" value="MDY5152969.1"/>
    <property type="molecule type" value="Genomic_DNA"/>
</dbReference>
<dbReference type="InterPro" id="IPR013830">
    <property type="entry name" value="SGNH_hydro"/>
</dbReference>
<dbReference type="Proteomes" id="UP000182744">
    <property type="component" value="Unassembled WGS sequence"/>
</dbReference>
<dbReference type="Pfam" id="PF13472">
    <property type="entry name" value="Lipase_GDSL_2"/>
    <property type="match status" value="1"/>
</dbReference>
<accession>A0A1G7CFJ3</accession>
<evidence type="ECO:0000259" key="1">
    <source>
        <dbReference type="Pfam" id="PF13472"/>
    </source>
</evidence>
<protein>
    <submittedName>
        <fullName evidence="2">GDSL-type esterase/lipase family protein</fullName>
    </submittedName>
    <submittedName>
        <fullName evidence="3">Lysophospholipase L1</fullName>
    </submittedName>
</protein>
<dbReference type="AlphaFoldDB" id="A0A1G7CFJ3"/>
<keyword evidence="5" id="KW-1185">Reference proteome</keyword>
<dbReference type="SUPFAM" id="SSF52266">
    <property type="entry name" value="SGNH hydrolase"/>
    <property type="match status" value="1"/>
</dbReference>
<proteinExistence type="predicted"/>
<feature type="domain" description="SGNH hydrolase-type esterase" evidence="1">
    <location>
        <begin position="8"/>
        <end position="175"/>
    </location>
</feature>
<dbReference type="Proteomes" id="UP000269974">
    <property type="component" value="Unassembled WGS sequence"/>
</dbReference>
<evidence type="ECO:0000313" key="2">
    <source>
        <dbReference type="EMBL" id="MDY5152969.1"/>
    </source>
</evidence>
<gene>
    <name evidence="4" type="ORF">NCTC10327_01706</name>
    <name evidence="2" type="ORF">R6G71_02730</name>
    <name evidence="3" type="ORF">SAMN05421878_10762</name>
</gene>
<evidence type="ECO:0000313" key="5">
    <source>
        <dbReference type="Proteomes" id="UP000182744"/>
    </source>
</evidence>
<evidence type="ECO:0000313" key="4">
    <source>
        <dbReference type="EMBL" id="VDG77081.1"/>
    </source>
</evidence>
<dbReference type="Gene3D" id="3.40.50.1110">
    <property type="entry name" value="SGNH hydrolase"/>
    <property type="match status" value="1"/>
</dbReference>
<name>A0A1G7CFJ3_9ACTO</name>
<dbReference type="Proteomes" id="UP001273799">
    <property type="component" value="Unassembled WGS sequence"/>
</dbReference>
<organism evidence="3 5">
    <name type="scientific">Actinobaculum suis</name>
    <dbReference type="NCBI Taxonomy" id="1657"/>
    <lineage>
        <taxon>Bacteria</taxon>
        <taxon>Bacillati</taxon>
        <taxon>Actinomycetota</taxon>
        <taxon>Actinomycetes</taxon>
        <taxon>Actinomycetales</taxon>
        <taxon>Actinomycetaceae</taxon>
        <taxon>Actinobaculum</taxon>
    </lineage>
</organism>
<dbReference type="EMBL" id="FNAU01000007">
    <property type="protein sequence ID" value="SDE37185.1"/>
    <property type="molecule type" value="Genomic_DNA"/>
</dbReference>
<reference evidence="4 6" key="3">
    <citation type="submission" date="2018-11" db="EMBL/GenBank/DDBJ databases">
        <authorList>
            <consortium name="Pathogen Informatics"/>
        </authorList>
    </citation>
    <scope>NUCLEOTIDE SEQUENCE [LARGE SCALE GENOMIC DNA]</scope>
    <source>
        <strain evidence="4 6">NCTC10327</strain>
    </source>
</reference>